<evidence type="ECO:0000313" key="1">
    <source>
        <dbReference type="EMBL" id="WCG02201.1"/>
    </source>
</evidence>
<gene>
    <name evidence="1" type="ORF">NY151_05795</name>
</gene>
<dbReference type="EMBL" id="CP116614">
    <property type="protein sequence ID" value="WCG02201.1"/>
    <property type="molecule type" value="Genomic_DNA"/>
</dbReference>
<reference evidence="1" key="1">
    <citation type="submission" date="2023-01" db="EMBL/GenBank/DDBJ databases">
        <title>Phages are important unrecognized players in the ecology of the oral pathogen Porphyromonas gingivalis.</title>
        <authorList>
            <person name="Matrishin C.B."/>
            <person name="Kauffman K.M."/>
        </authorList>
    </citation>
    <scope>NUCLEOTIDE SEQUENCE</scope>
    <source>
        <strain evidence="1">ATCC 49417</strain>
    </source>
</reference>
<proteinExistence type="predicted"/>
<sequence length="80" mass="9316">MTLKELKKRTRFMPMQARGSYRIVIEFRGREYACVSQNTLAVDRIKAADCLPPVTPDDYFTTEKKAYESLSIECKLKHNL</sequence>
<dbReference type="AlphaFoldDB" id="A0AAE9XFV8"/>
<dbReference type="RefSeq" id="WP_143734959.1">
    <property type="nucleotide sequence ID" value="NZ_CP116614.1"/>
</dbReference>
<protein>
    <submittedName>
        <fullName evidence="1">Uncharacterized protein</fullName>
    </submittedName>
</protein>
<evidence type="ECO:0000313" key="2">
    <source>
        <dbReference type="Proteomes" id="UP001179501"/>
    </source>
</evidence>
<dbReference type="Proteomes" id="UP001179501">
    <property type="component" value="Chromosome"/>
</dbReference>
<accession>A0AAE9XFV8</accession>
<organism evidence="1 2">
    <name type="scientific">Porphyromonas gingivalis</name>
    <name type="common">Bacteroides gingivalis</name>
    <dbReference type="NCBI Taxonomy" id="837"/>
    <lineage>
        <taxon>Bacteria</taxon>
        <taxon>Pseudomonadati</taxon>
        <taxon>Bacteroidota</taxon>
        <taxon>Bacteroidia</taxon>
        <taxon>Bacteroidales</taxon>
        <taxon>Porphyromonadaceae</taxon>
        <taxon>Porphyromonas</taxon>
    </lineage>
</organism>
<name>A0AAE9XFV8_PORGN</name>